<dbReference type="FunFam" id="3.30.730.10:FF:000001">
    <property type="entry name" value="Ethylene-responsive transcription factor 2"/>
    <property type="match status" value="1"/>
</dbReference>
<dbReference type="GO" id="GO:0003677">
    <property type="term" value="F:DNA binding"/>
    <property type="evidence" value="ECO:0007669"/>
    <property type="project" value="UniProtKB-KW"/>
</dbReference>
<dbReference type="Pfam" id="PF00847">
    <property type="entry name" value="AP2"/>
    <property type="match status" value="1"/>
</dbReference>
<proteinExistence type="predicted"/>
<dbReference type="OrthoDB" id="10038011at2759"/>
<feature type="region of interest" description="Disordered" evidence="6">
    <location>
        <begin position="153"/>
        <end position="173"/>
    </location>
</feature>
<keyword evidence="4" id="KW-0804">Transcription</keyword>
<dbReference type="InterPro" id="IPR044808">
    <property type="entry name" value="ERF_plant"/>
</dbReference>
<keyword evidence="5" id="KW-0539">Nucleus</keyword>
<feature type="domain" description="AP2/ERF" evidence="7">
    <location>
        <begin position="80"/>
        <end position="138"/>
    </location>
</feature>
<dbReference type="EnsemblPlants" id="Ma08_t10740.1">
    <property type="protein sequence ID" value="Ma08_p10740.1"/>
    <property type="gene ID" value="Ma08_g10740"/>
</dbReference>
<feature type="compositionally biased region" description="Gly residues" evidence="6">
    <location>
        <begin position="158"/>
        <end position="173"/>
    </location>
</feature>
<evidence type="ECO:0000313" key="10">
    <source>
        <dbReference type="Proteomes" id="UP000012960"/>
    </source>
</evidence>
<organism evidence="9 10">
    <name type="scientific">Musa acuminata subsp. malaccensis</name>
    <name type="common">Wild banana</name>
    <name type="synonym">Musa malaccensis</name>
    <dbReference type="NCBI Taxonomy" id="214687"/>
    <lineage>
        <taxon>Eukaryota</taxon>
        <taxon>Viridiplantae</taxon>
        <taxon>Streptophyta</taxon>
        <taxon>Embryophyta</taxon>
        <taxon>Tracheophyta</taxon>
        <taxon>Spermatophyta</taxon>
        <taxon>Magnoliopsida</taxon>
        <taxon>Liliopsida</taxon>
        <taxon>Zingiberales</taxon>
        <taxon>Musaceae</taxon>
        <taxon>Musa</taxon>
    </lineage>
</organism>
<dbReference type="AlphaFoldDB" id="A0A804K572"/>
<evidence type="ECO:0000259" key="7">
    <source>
        <dbReference type="PROSITE" id="PS51032"/>
    </source>
</evidence>
<evidence type="ECO:0000256" key="3">
    <source>
        <dbReference type="ARBA" id="ARBA00023125"/>
    </source>
</evidence>
<evidence type="ECO:0000256" key="5">
    <source>
        <dbReference type="ARBA" id="ARBA00023242"/>
    </source>
</evidence>
<accession>A0A804K572</accession>
<gene>
    <name evidence="8" type="ORF">GSMUA_344260.1</name>
</gene>
<dbReference type="PANTHER" id="PTHR31190">
    <property type="entry name" value="DNA-BINDING DOMAIN"/>
    <property type="match status" value="1"/>
</dbReference>
<dbReference type="InterPro" id="IPR016177">
    <property type="entry name" value="DNA-bd_dom_sf"/>
</dbReference>
<reference evidence="8" key="1">
    <citation type="submission" date="2021-03" db="EMBL/GenBank/DDBJ databases">
        <authorList>
            <consortium name="Genoscope - CEA"/>
            <person name="William W."/>
        </authorList>
    </citation>
    <scope>NUCLEOTIDE SEQUENCE</scope>
    <source>
        <strain evidence="8">Doubled-haploid Pahang</strain>
    </source>
</reference>
<dbReference type="GO" id="GO:0003700">
    <property type="term" value="F:DNA-binding transcription factor activity"/>
    <property type="evidence" value="ECO:0007669"/>
    <property type="project" value="InterPro"/>
</dbReference>
<dbReference type="Gramene" id="Ma08_t10740.1">
    <property type="protein sequence ID" value="Ma08_p10740.1"/>
    <property type="gene ID" value="Ma08_g10740"/>
</dbReference>
<dbReference type="SMART" id="SM00380">
    <property type="entry name" value="AP2"/>
    <property type="match status" value="1"/>
</dbReference>
<dbReference type="PROSITE" id="PS51032">
    <property type="entry name" value="AP2_ERF"/>
    <property type="match status" value="1"/>
</dbReference>
<keyword evidence="10" id="KW-1185">Reference proteome</keyword>
<dbReference type="InterPro" id="IPR036955">
    <property type="entry name" value="AP2/ERF_dom_sf"/>
</dbReference>
<comment type="subcellular location">
    <subcellularLocation>
        <location evidence="1">Nucleus</location>
    </subcellularLocation>
</comment>
<dbReference type="InterPro" id="IPR001471">
    <property type="entry name" value="AP2/ERF_dom"/>
</dbReference>
<dbReference type="InParanoid" id="A0A804K572"/>
<evidence type="ECO:0000256" key="2">
    <source>
        <dbReference type="ARBA" id="ARBA00023015"/>
    </source>
</evidence>
<dbReference type="PRINTS" id="PR00367">
    <property type="entry name" value="ETHRSPELEMNT"/>
</dbReference>
<keyword evidence="2" id="KW-0805">Transcription regulation</keyword>
<evidence type="ECO:0000313" key="9">
    <source>
        <dbReference type="EnsemblPlants" id="Ma08_p10740.1"/>
    </source>
</evidence>
<sequence length="173" mass="18806">MEHHLAVDDFIHHHLLVGDFDPLLLLVDRSPPPIPPPYHDAPLYPTTTDAGPPSGPDIGQPPEGGRQPLPSSDDLSVGRRYRGVRQRPWGKFTAEIRDPCRRGARIWLGTFDSAVEAARAYDQAAFRMRGRRAILNFPNDVGRSQHRFPLVADDAISRGGGGGGGGDGAGRHP</sequence>
<reference evidence="9" key="2">
    <citation type="submission" date="2021-05" db="UniProtKB">
        <authorList>
            <consortium name="EnsemblPlants"/>
        </authorList>
    </citation>
    <scope>IDENTIFICATION</scope>
    <source>
        <strain evidence="9">subsp. malaccensis</strain>
    </source>
</reference>
<evidence type="ECO:0000256" key="1">
    <source>
        <dbReference type="ARBA" id="ARBA00004123"/>
    </source>
</evidence>
<dbReference type="PANTHER" id="PTHR31190:SF476">
    <property type="entry name" value="ETHYLENE-RESPONSIVE TRANSCRIPTION FACTOR 1"/>
    <property type="match status" value="1"/>
</dbReference>
<keyword evidence="3" id="KW-0238">DNA-binding</keyword>
<evidence type="ECO:0000256" key="6">
    <source>
        <dbReference type="SAM" id="MobiDB-lite"/>
    </source>
</evidence>
<name>A0A804K572_MUSAM</name>
<dbReference type="Proteomes" id="UP000012960">
    <property type="component" value="Unplaced"/>
</dbReference>
<dbReference type="Gene3D" id="3.30.730.10">
    <property type="entry name" value="AP2/ERF domain"/>
    <property type="match status" value="1"/>
</dbReference>
<protein>
    <submittedName>
        <fullName evidence="8">(wild Malaysian banana) hypothetical protein</fullName>
    </submittedName>
</protein>
<evidence type="ECO:0000313" key="8">
    <source>
        <dbReference type="EMBL" id="CAG1831172.1"/>
    </source>
</evidence>
<dbReference type="SUPFAM" id="SSF54171">
    <property type="entry name" value="DNA-binding domain"/>
    <property type="match status" value="1"/>
</dbReference>
<evidence type="ECO:0000256" key="4">
    <source>
        <dbReference type="ARBA" id="ARBA00023163"/>
    </source>
</evidence>
<dbReference type="KEGG" id="mus:103994252"/>
<dbReference type="GO" id="GO:0005634">
    <property type="term" value="C:nucleus"/>
    <property type="evidence" value="ECO:0007669"/>
    <property type="project" value="UniProtKB-SubCell"/>
</dbReference>
<dbReference type="EMBL" id="HG996472">
    <property type="protein sequence ID" value="CAG1831172.1"/>
    <property type="molecule type" value="Genomic_DNA"/>
</dbReference>
<feature type="region of interest" description="Disordered" evidence="6">
    <location>
        <begin position="36"/>
        <end position="81"/>
    </location>
</feature>
<dbReference type="GO" id="GO:0009873">
    <property type="term" value="P:ethylene-activated signaling pathway"/>
    <property type="evidence" value="ECO:0007669"/>
    <property type="project" value="InterPro"/>
</dbReference>
<dbReference type="CDD" id="cd00018">
    <property type="entry name" value="AP2"/>
    <property type="match status" value="1"/>
</dbReference>